<organism evidence="1 2">
    <name type="scientific">Sorangium cellulosum</name>
    <name type="common">Polyangium cellulosum</name>
    <dbReference type="NCBI Taxonomy" id="56"/>
    <lineage>
        <taxon>Bacteria</taxon>
        <taxon>Pseudomonadati</taxon>
        <taxon>Myxococcota</taxon>
        <taxon>Polyangia</taxon>
        <taxon>Polyangiales</taxon>
        <taxon>Polyangiaceae</taxon>
        <taxon>Sorangium</taxon>
    </lineage>
</organism>
<reference evidence="1 2" key="1">
    <citation type="submission" date="2014-02" db="EMBL/GenBank/DDBJ databases">
        <title>The small core and large imbalanced accessory genome model reveals a collaborative survival strategy of Sorangium cellulosum strains in nature.</title>
        <authorList>
            <person name="Han K."/>
            <person name="Peng R."/>
            <person name="Blom J."/>
            <person name="Li Y.-Z."/>
        </authorList>
    </citation>
    <scope>NUCLEOTIDE SEQUENCE [LARGE SCALE GENOMIC DNA]</scope>
    <source>
        <strain evidence="1 2">So0157-25</strain>
    </source>
</reference>
<name>A0A150PF01_SORCE</name>
<accession>A0A150PF01</accession>
<sequence length="60" mass="6569">MTMTWALSGTLSSEARWRSARVISSSSGVGVGSRLGWLWARTKLRAAMSSAVHRTVERSM</sequence>
<evidence type="ECO:0000313" key="1">
    <source>
        <dbReference type="EMBL" id="KYF54264.1"/>
    </source>
</evidence>
<proteinExistence type="predicted"/>
<protein>
    <submittedName>
        <fullName evidence="1">Uncharacterized protein</fullName>
    </submittedName>
</protein>
<dbReference type="EMBL" id="JELY01001896">
    <property type="protein sequence ID" value="KYF54264.1"/>
    <property type="molecule type" value="Genomic_DNA"/>
</dbReference>
<gene>
    <name evidence="1" type="ORF">BE08_31385</name>
</gene>
<dbReference type="AlphaFoldDB" id="A0A150PF01"/>
<comment type="caution">
    <text evidence="1">The sequence shown here is derived from an EMBL/GenBank/DDBJ whole genome shotgun (WGS) entry which is preliminary data.</text>
</comment>
<evidence type="ECO:0000313" key="2">
    <source>
        <dbReference type="Proteomes" id="UP000075420"/>
    </source>
</evidence>
<dbReference type="Proteomes" id="UP000075420">
    <property type="component" value="Unassembled WGS sequence"/>
</dbReference>